<gene>
    <name evidence="6" type="ORF">BTJ39_18165</name>
</gene>
<dbReference type="Gene3D" id="3.40.50.150">
    <property type="entry name" value="Vaccinia Virus protein VP39"/>
    <property type="match status" value="1"/>
</dbReference>
<name>A0A1S8YHR9_9GAMM</name>
<comment type="similarity">
    <text evidence="1 4">Belongs to the N(4)/N(6)-methyltransferase family.</text>
</comment>
<dbReference type="InterPro" id="IPR002941">
    <property type="entry name" value="DNA_methylase_N4/N6"/>
</dbReference>
<evidence type="ECO:0000313" key="7">
    <source>
        <dbReference type="Proteomes" id="UP000190667"/>
    </source>
</evidence>
<dbReference type="PRINTS" id="PR00508">
    <property type="entry name" value="S21N4MTFRASE"/>
</dbReference>
<proteinExistence type="inferred from homology"/>
<dbReference type="EMBL" id="MRUL01000015">
    <property type="protein sequence ID" value="OON38601.1"/>
    <property type="molecule type" value="Genomic_DNA"/>
</dbReference>
<dbReference type="Pfam" id="PF01555">
    <property type="entry name" value="N6_N4_Mtase"/>
    <property type="match status" value="1"/>
</dbReference>
<dbReference type="InterPro" id="IPR002052">
    <property type="entry name" value="DNA_methylase_N6_adenine_CS"/>
</dbReference>
<comment type="caution">
    <text evidence="6">The sequence shown here is derived from an EMBL/GenBank/DDBJ whole genome shotgun (WGS) entry which is preliminary data.</text>
</comment>
<feature type="domain" description="DNA methylase N-4/N-6" evidence="5">
    <location>
        <begin position="27"/>
        <end position="276"/>
    </location>
</feature>
<dbReference type="SUPFAM" id="SSF53335">
    <property type="entry name" value="S-adenosyl-L-methionine-dependent methyltransferases"/>
    <property type="match status" value="1"/>
</dbReference>
<dbReference type="Proteomes" id="UP000190667">
    <property type="component" value="Unassembled WGS sequence"/>
</dbReference>
<dbReference type="STRING" id="1926881.BTJ39_18165"/>
<reference evidence="6 7" key="1">
    <citation type="submission" date="2016-12" db="EMBL/GenBank/DDBJ databases">
        <title>Izhakiella australiana sp. nov. of genus Izhakiella isolated from Australian desert.</title>
        <authorList>
            <person name="Ji M."/>
        </authorList>
    </citation>
    <scope>NUCLEOTIDE SEQUENCE [LARGE SCALE GENOMIC DNA]</scope>
    <source>
        <strain evidence="6 7">D4N98</strain>
    </source>
</reference>
<dbReference type="InterPro" id="IPR029063">
    <property type="entry name" value="SAM-dependent_MTases_sf"/>
</dbReference>
<evidence type="ECO:0000256" key="3">
    <source>
        <dbReference type="ARBA" id="ARBA00022679"/>
    </source>
</evidence>
<dbReference type="EC" id="2.1.1.-" evidence="4"/>
<evidence type="ECO:0000313" key="6">
    <source>
        <dbReference type="EMBL" id="OON38601.1"/>
    </source>
</evidence>
<dbReference type="GO" id="GO:0032259">
    <property type="term" value="P:methylation"/>
    <property type="evidence" value="ECO:0007669"/>
    <property type="project" value="UniProtKB-KW"/>
</dbReference>
<dbReference type="InterPro" id="IPR001091">
    <property type="entry name" value="RM_Methyltransferase"/>
</dbReference>
<dbReference type="PROSITE" id="PS00092">
    <property type="entry name" value="N6_MTASE"/>
    <property type="match status" value="1"/>
</dbReference>
<keyword evidence="2 6" id="KW-0489">Methyltransferase</keyword>
<keyword evidence="3" id="KW-0808">Transferase</keyword>
<evidence type="ECO:0000259" key="5">
    <source>
        <dbReference type="Pfam" id="PF01555"/>
    </source>
</evidence>
<sequence length="290" mass="32110">MAHAGSARLVHADCFQWLAQQQENRFQAVVTDPPYSLLEYSPAHTAKLRAGKGGIWRLPPAFDGRQRGPLPRFTVLSDDDREKLWQFFARLAASLHRVIVPGANVVVASNPLLCHLVASAMSSSGLELRGYLARQVMTMRGGDRPKNAHNEFNMVSVMPRSQWEPWVLLRKPLEGRAQDNLRRWHTGGFRRPAADKPFGDLIRSHPTPAGEKRIAPHPSLKPQGFMRQLVRAVLPLAQGEVLDPFMGAGSTLAAANAVGYRSVGVEIDADFYQMAQSAVPRLSALKLKNE</sequence>
<dbReference type="GO" id="GO:0003677">
    <property type="term" value="F:DNA binding"/>
    <property type="evidence" value="ECO:0007669"/>
    <property type="project" value="InterPro"/>
</dbReference>
<organism evidence="6 7">
    <name type="scientific">Izhakiella australiensis</name>
    <dbReference type="NCBI Taxonomy" id="1926881"/>
    <lineage>
        <taxon>Bacteria</taxon>
        <taxon>Pseudomonadati</taxon>
        <taxon>Pseudomonadota</taxon>
        <taxon>Gammaproteobacteria</taxon>
        <taxon>Enterobacterales</taxon>
        <taxon>Erwiniaceae</taxon>
        <taxon>Izhakiella</taxon>
    </lineage>
</organism>
<dbReference type="AlphaFoldDB" id="A0A1S8YHR9"/>
<dbReference type="GO" id="GO:0008170">
    <property type="term" value="F:N-methyltransferase activity"/>
    <property type="evidence" value="ECO:0007669"/>
    <property type="project" value="InterPro"/>
</dbReference>
<keyword evidence="7" id="KW-1185">Reference proteome</keyword>
<evidence type="ECO:0000256" key="1">
    <source>
        <dbReference type="ARBA" id="ARBA00006594"/>
    </source>
</evidence>
<protein>
    <recommendedName>
        <fullName evidence="4">Methyltransferase</fullName>
        <ecNumber evidence="4">2.1.1.-</ecNumber>
    </recommendedName>
</protein>
<evidence type="ECO:0000256" key="4">
    <source>
        <dbReference type="RuleBase" id="RU362026"/>
    </source>
</evidence>
<accession>A0A1S8YHR9</accession>
<evidence type="ECO:0000256" key="2">
    <source>
        <dbReference type="ARBA" id="ARBA00022603"/>
    </source>
</evidence>